<dbReference type="AlphaFoldDB" id="A1ZJA3"/>
<sequence length="276" mass="31865">MGSIKYYVSIWGWLALLWGCGSSSPRYTVSYGTQPPTQYEQVAKHLLDSLLNKALVYDQYTFNDQKFYKRLKENSTKRANSWQALFNAHTPSQKTGDYYLQVKPNGQIKVGWPEPNGGREGILHYLDHNFAFFAPLYMPPNNHQGNVMIMVDLQQQMTLAFAKYAWKYKYMGKHLSNVYLLDEVGMPLFMLVNNLPNEVPAKLNLLEYLYEVPSTGLTSQHILLQPRPPQTRLSDFTYASLRQAFALAKAGKYKVIKFLEGSDDEVFHKRPLWTED</sequence>
<proteinExistence type="predicted"/>
<dbReference type="Proteomes" id="UP000004095">
    <property type="component" value="Unassembled WGS sequence"/>
</dbReference>
<keyword evidence="1" id="KW-0449">Lipoprotein</keyword>
<name>A1ZJA3_MICM2</name>
<comment type="caution">
    <text evidence="1">The sequence shown here is derived from an EMBL/GenBank/DDBJ whole genome shotgun (WGS) entry which is preliminary data.</text>
</comment>
<dbReference type="EMBL" id="AAWS01000010">
    <property type="protein sequence ID" value="EAY29639.1"/>
    <property type="molecule type" value="Genomic_DNA"/>
</dbReference>
<reference evidence="1 2" key="1">
    <citation type="submission" date="2007-01" db="EMBL/GenBank/DDBJ databases">
        <authorList>
            <person name="Haygood M."/>
            <person name="Podell S."/>
            <person name="Anderson C."/>
            <person name="Hopkinson B."/>
            <person name="Roe K."/>
            <person name="Barbeau K."/>
            <person name="Gaasterland T."/>
            <person name="Ferriera S."/>
            <person name="Johnson J."/>
            <person name="Kravitz S."/>
            <person name="Beeson K."/>
            <person name="Sutton G."/>
            <person name="Rogers Y.-H."/>
            <person name="Friedman R."/>
            <person name="Frazier M."/>
            <person name="Venter J.C."/>
        </authorList>
    </citation>
    <scope>NUCLEOTIDE SEQUENCE [LARGE SCALE GENOMIC DNA]</scope>
    <source>
        <strain evidence="1 2">ATCC 23134</strain>
    </source>
</reference>
<evidence type="ECO:0000313" key="1">
    <source>
        <dbReference type="EMBL" id="EAY29639.1"/>
    </source>
</evidence>
<gene>
    <name evidence="1" type="ORF">M23134_00523</name>
</gene>
<protein>
    <submittedName>
        <fullName evidence="1">Lipoprotein, putative</fullName>
    </submittedName>
</protein>
<keyword evidence="2" id="KW-1185">Reference proteome</keyword>
<accession>A1ZJA3</accession>
<evidence type="ECO:0000313" key="2">
    <source>
        <dbReference type="Proteomes" id="UP000004095"/>
    </source>
</evidence>
<dbReference type="RefSeq" id="WP_002696107.1">
    <property type="nucleotide sequence ID" value="NZ_AAWS01000010.1"/>
</dbReference>
<organism evidence="1 2">
    <name type="scientific">Microscilla marina ATCC 23134</name>
    <dbReference type="NCBI Taxonomy" id="313606"/>
    <lineage>
        <taxon>Bacteria</taxon>
        <taxon>Pseudomonadati</taxon>
        <taxon>Bacteroidota</taxon>
        <taxon>Cytophagia</taxon>
        <taxon>Cytophagales</taxon>
        <taxon>Microscillaceae</taxon>
        <taxon>Microscilla</taxon>
    </lineage>
</organism>